<evidence type="ECO:0000256" key="5">
    <source>
        <dbReference type="ARBA" id="ARBA00023157"/>
    </source>
</evidence>
<proteinExistence type="inferred from homology"/>
<keyword evidence="3 7" id="KW-0274">FAD</keyword>
<dbReference type="Proteomes" id="UP000662904">
    <property type="component" value="Chromosome"/>
</dbReference>
<evidence type="ECO:0000256" key="4">
    <source>
        <dbReference type="ARBA" id="ARBA00023002"/>
    </source>
</evidence>
<keyword evidence="4 7" id="KW-0560">Oxidoreductase</keyword>
<dbReference type="GO" id="GO:0004791">
    <property type="term" value="F:thioredoxin-disulfide reductase (NADPH) activity"/>
    <property type="evidence" value="ECO:0007669"/>
    <property type="project" value="UniProtKB-UniRule"/>
</dbReference>
<name>A0A8A0RKE1_9FIRM</name>
<protein>
    <recommendedName>
        <fullName evidence="7">Thioredoxin reductase</fullName>
        <ecNumber evidence="7">1.8.1.9</ecNumber>
    </recommendedName>
</protein>
<organism evidence="10 11">
    <name type="scientific">Koleobacter methoxysyntrophicus</name>
    <dbReference type="NCBI Taxonomy" id="2751313"/>
    <lineage>
        <taxon>Bacteria</taxon>
        <taxon>Bacillati</taxon>
        <taxon>Bacillota</taxon>
        <taxon>Clostridia</taxon>
        <taxon>Koleobacterales</taxon>
        <taxon>Koleobacteraceae</taxon>
        <taxon>Koleobacter</taxon>
    </lineage>
</organism>
<evidence type="ECO:0000313" key="11">
    <source>
        <dbReference type="Proteomes" id="UP000662904"/>
    </source>
</evidence>
<dbReference type="InterPro" id="IPR050097">
    <property type="entry name" value="Ferredoxin-NADP_redctase_2"/>
</dbReference>
<dbReference type="GO" id="GO:0005737">
    <property type="term" value="C:cytoplasm"/>
    <property type="evidence" value="ECO:0007669"/>
    <property type="project" value="InterPro"/>
</dbReference>
<dbReference type="InterPro" id="IPR005982">
    <property type="entry name" value="Thioredox_Rdtase"/>
</dbReference>
<comment type="cofactor">
    <cofactor evidence="8">
        <name>FAD</name>
        <dbReference type="ChEBI" id="CHEBI:57692"/>
    </cofactor>
    <text evidence="8">Binds 1 FAD per subunit.</text>
</comment>
<keyword evidence="11" id="KW-1185">Reference proteome</keyword>
<dbReference type="InterPro" id="IPR008255">
    <property type="entry name" value="Pyr_nucl-diS_OxRdtase_2_AS"/>
</dbReference>
<evidence type="ECO:0000256" key="3">
    <source>
        <dbReference type="ARBA" id="ARBA00022827"/>
    </source>
</evidence>
<gene>
    <name evidence="10" type="primary">trxB_2</name>
    <name evidence="10" type="ORF">H0A61_00418</name>
</gene>
<dbReference type="AlphaFoldDB" id="A0A8A0RKE1"/>
<dbReference type="PROSITE" id="PS00573">
    <property type="entry name" value="PYRIDINE_REDOX_2"/>
    <property type="match status" value="1"/>
</dbReference>
<comment type="catalytic activity">
    <reaction evidence="7">
        <text>[thioredoxin]-dithiol + NADP(+) = [thioredoxin]-disulfide + NADPH + H(+)</text>
        <dbReference type="Rhea" id="RHEA:20345"/>
        <dbReference type="Rhea" id="RHEA-COMP:10698"/>
        <dbReference type="Rhea" id="RHEA-COMP:10700"/>
        <dbReference type="ChEBI" id="CHEBI:15378"/>
        <dbReference type="ChEBI" id="CHEBI:29950"/>
        <dbReference type="ChEBI" id="CHEBI:50058"/>
        <dbReference type="ChEBI" id="CHEBI:57783"/>
        <dbReference type="ChEBI" id="CHEBI:58349"/>
        <dbReference type="EC" id="1.8.1.9"/>
    </reaction>
</comment>
<evidence type="ECO:0000256" key="2">
    <source>
        <dbReference type="ARBA" id="ARBA00022630"/>
    </source>
</evidence>
<evidence type="ECO:0000256" key="1">
    <source>
        <dbReference type="ARBA" id="ARBA00009333"/>
    </source>
</evidence>
<comment type="similarity">
    <text evidence="1 7">Belongs to the class-II pyridine nucleotide-disulfide oxidoreductase family.</text>
</comment>
<keyword evidence="8" id="KW-0521">NADP</keyword>
<dbReference type="PANTHER" id="PTHR48105">
    <property type="entry name" value="THIOREDOXIN REDUCTASE 1-RELATED-RELATED"/>
    <property type="match status" value="1"/>
</dbReference>
<evidence type="ECO:0000313" key="10">
    <source>
        <dbReference type="EMBL" id="QSQ08098.1"/>
    </source>
</evidence>
<dbReference type="KEGG" id="kme:H0A61_00418"/>
<keyword evidence="2 7" id="KW-0285">Flavoprotein</keyword>
<dbReference type="Pfam" id="PF07992">
    <property type="entry name" value="Pyr_redox_2"/>
    <property type="match status" value="1"/>
</dbReference>
<dbReference type="EC" id="1.8.1.9" evidence="7"/>
<evidence type="ECO:0000259" key="9">
    <source>
        <dbReference type="Pfam" id="PF07992"/>
    </source>
</evidence>
<evidence type="ECO:0000256" key="6">
    <source>
        <dbReference type="ARBA" id="ARBA00023284"/>
    </source>
</evidence>
<comment type="subunit">
    <text evidence="7">Homodimer.</text>
</comment>
<sequence>MVYDVVIIGGGPAGLTAGLYASRAKLNTILIEKDRSGGQVNTTEELENYPGIPEDQPAPELMERMTQQAVNFGTKIIRDEVVGLEDFGDYKVVKGKEGEYKTKTVIIATGAQPRLLGVPGELELRGKGVSYCATCDADFFQDLDVIVVGGGNSAIEEAIYLTRFANKVTVIHRRDTLRAAGILQEKAFANEKIDFIWDSVIEEIKGDGIVESVVIRNKKTGEVSELETNGVFIFVGTDPISGFARGFVEMDEKGYIITDENMETSVKGVFAAGDVRKKFLRQVITAAADGAVAAAAAEKYIAERE</sequence>
<dbReference type="PRINTS" id="PR00368">
    <property type="entry name" value="FADPNR"/>
</dbReference>
<dbReference type="SUPFAM" id="SSF51905">
    <property type="entry name" value="FAD/NAD(P)-binding domain"/>
    <property type="match status" value="1"/>
</dbReference>
<dbReference type="PRINTS" id="PR00469">
    <property type="entry name" value="PNDRDTASEII"/>
</dbReference>
<evidence type="ECO:0000256" key="8">
    <source>
        <dbReference type="RuleBase" id="RU003881"/>
    </source>
</evidence>
<dbReference type="NCBIfam" id="TIGR01292">
    <property type="entry name" value="TRX_reduct"/>
    <property type="match status" value="1"/>
</dbReference>
<evidence type="ECO:0000256" key="7">
    <source>
        <dbReference type="RuleBase" id="RU003880"/>
    </source>
</evidence>
<keyword evidence="5" id="KW-1015">Disulfide bond</keyword>
<dbReference type="GO" id="GO:0019430">
    <property type="term" value="P:removal of superoxide radicals"/>
    <property type="evidence" value="ECO:0007669"/>
    <property type="project" value="UniProtKB-UniRule"/>
</dbReference>
<feature type="domain" description="FAD/NAD(P)-binding" evidence="9">
    <location>
        <begin position="3"/>
        <end position="290"/>
    </location>
</feature>
<dbReference type="InterPro" id="IPR036188">
    <property type="entry name" value="FAD/NAD-bd_sf"/>
</dbReference>
<reference evidence="10" key="1">
    <citation type="submission" date="2020-07" db="EMBL/GenBank/DDBJ databases">
        <title>Koleobacter methoxysyntrophicus gen. nov., sp. nov., a novel anaerobic bacterium isolated from deep subsurface oil field and proposal of Koleobacterales ord. nov. in the phylum Firmicutes.</title>
        <authorList>
            <person name="Sakamoto S."/>
            <person name="Tamaki H."/>
        </authorList>
    </citation>
    <scope>NUCLEOTIDE SEQUENCE</scope>
    <source>
        <strain evidence="10">NRmbB1</strain>
    </source>
</reference>
<accession>A0A8A0RKE1</accession>
<dbReference type="EMBL" id="CP059066">
    <property type="protein sequence ID" value="QSQ08098.1"/>
    <property type="molecule type" value="Genomic_DNA"/>
</dbReference>
<dbReference type="InterPro" id="IPR023753">
    <property type="entry name" value="FAD/NAD-binding_dom"/>
</dbReference>
<keyword evidence="6 7" id="KW-0676">Redox-active center</keyword>
<dbReference type="Gene3D" id="3.50.50.60">
    <property type="entry name" value="FAD/NAD(P)-binding domain"/>
    <property type="match status" value="2"/>
</dbReference>